<dbReference type="InterPro" id="IPR013589">
    <property type="entry name" value="Bac_transglu_N"/>
</dbReference>
<evidence type="ECO:0000313" key="2">
    <source>
        <dbReference type="EMBL" id="MDN7245074.1"/>
    </source>
</evidence>
<gene>
    <name evidence="2" type="ORF">QWY13_06135</name>
</gene>
<dbReference type="EMBL" id="JAUJWU010000001">
    <property type="protein sequence ID" value="MDN7245074.1"/>
    <property type="molecule type" value="Genomic_DNA"/>
</dbReference>
<evidence type="ECO:0000313" key="3">
    <source>
        <dbReference type="Proteomes" id="UP001172142"/>
    </source>
</evidence>
<dbReference type="RefSeq" id="WP_301855599.1">
    <property type="nucleotide sequence ID" value="NZ_JAUJWU010000001.1"/>
</dbReference>
<accession>A0ABT8NBJ6</accession>
<dbReference type="SMART" id="SM00460">
    <property type="entry name" value="TGc"/>
    <property type="match status" value="1"/>
</dbReference>
<name>A0ABT8NBJ6_9BACL</name>
<protein>
    <submittedName>
        <fullName evidence="2">Alpha-E domain-containing protein</fullName>
    </submittedName>
</protein>
<reference evidence="2 3" key="1">
    <citation type="submission" date="2023-07" db="EMBL/GenBank/DDBJ databases">
        <title>Novel species in genus Planococcus.</title>
        <authorList>
            <person name="Ning S."/>
        </authorList>
    </citation>
    <scope>NUCLEOTIDE SEQUENCE [LARGE SCALE GENOMIC DNA]</scope>
    <source>
        <strain evidence="2 3">N017</strain>
    </source>
</reference>
<dbReference type="Pfam" id="PF01841">
    <property type="entry name" value="Transglut_core"/>
    <property type="match status" value="1"/>
</dbReference>
<feature type="domain" description="Transglutaminase-like" evidence="1">
    <location>
        <begin position="515"/>
        <end position="582"/>
    </location>
</feature>
<dbReference type="SUPFAM" id="SSF54001">
    <property type="entry name" value="Cysteine proteinases"/>
    <property type="match status" value="1"/>
</dbReference>
<dbReference type="Proteomes" id="UP001172142">
    <property type="component" value="Unassembled WGS sequence"/>
</dbReference>
<dbReference type="PANTHER" id="PTHR33490:SF6">
    <property type="entry name" value="SLL1049 PROTEIN"/>
    <property type="match status" value="1"/>
</dbReference>
<evidence type="ECO:0000259" key="1">
    <source>
        <dbReference type="SMART" id="SM00460"/>
    </source>
</evidence>
<dbReference type="InterPro" id="IPR038765">
    <property type="entry name" value="Papain-like_cys_pep_sf"/>
</dbReference>
<keyword evidence="3" id="KW-1185">Reference proteome</keyword>
<dbReference type="Pfam" id="PF08379">
    <property type="entry name" value="Bact_transglu_N"/>
    <property type="match status" value="1"/>
</dbReference>
<dbReference type="Pfam" id="PF04168">
    <property type="entry name" value="Alpha-E"/>
    <property type="match status" value="1"/>
</dbReference>
<proteinExistence type="predicted"/>
<dbReference type="PANTHER" id="PTHR33490">
    <property type="entry name" value="BLR5614 PROTEIN-RELATED"/>
    <property type="match status" value="1"/>
</dbReference>
<dbReference type="Gene3D" id="3.10.620.30">
    <property type="match status" value="1"/>
</dbReference>
<comment type="caution">
    <text evidence="2">The sequence shown here is derived from an EMBL/GenBank/DDBJ whole genome shotgun (WGS) entry which is preliminary data.</text>
</comment>
<organism evidence="2 3">
    <name type="scientific">Planococcus shenhongbingii</name>
    <dbReference type="NCBI Taxonomy" id="3058398"/>
    <lineage>
        <taxon>Bacteria</taxon>
        <taxon>Bacillati</taxon>
        <taxon>Bacillota</taxon>
        <taxon>Bacilli</taxon>
        <taxon>Bacillales</taxon>
        <taxon>Caryophanaceae</taxon>
        <taxon>Planococcus</taxon>
    </lineage>
</organism>
<sequence length="627" mass="72445">MLSRVANSLYWMSRNAERAENNARILDVQLLQMIEASDEELVRESDWKLTYEICSSWQELNQLKSLSPYNDDQLIHYLAMSDNNWNSIANCVRLIRENARVSRDHITDDYWEVWNSCYLALQNIDTQQCLTSEIREFLDLVRTTSLTSQGIIESTMQRGVEYQIIKIGKWLERAEKTARILNVVCERTYEQQLQEQTEDYYYWLSALRMTKGYEAYLKAHLPKMDPRQVLSFLISDKSFPRSIRYCLDHVRDAVDELEEGKVSHYSWELFAKLDEVRTEFDEIDIDQLSADEMMDFLNHFQDGCNEIGQLFSKTYYLIDPSTEETADSQTQTQFQSNSTKGITTMKYKVEHANIFKYETIVDQSMNSIRLKPKTDETQRLLSYRADITPATLTKEHIDIWGNDVETFFIAEHHENLEVKTTSIVSIQKSPFIHRIEYSPEMNAIFHSKLFSEQYMAYLSNTSYTYLSPEQIEQIGRDLGEMTNPVQFSIDVMGYLHDRFTYDGESTTVSTKAEESYDLMKGVCQDITHVMLGILRGNQIPARYVSGYLYVGENSALVGDAASHAWVEVMVPGIGWVGLDPTNNVEALEHHIRVGVGRDYNDVSPVQGVYRGGSQSLDVKVSVSLLDQ</sequence>
<dbReference type="InterPro" id="IPR007296">
    <property type="entry name" value="DUF403"/>
</dbReference>
<dbReference type="InterPro" id="IPR002931">
    <property type="entry name" value="Transglutaminase-like"/>
</dbReference>